<evidence type="ECO:0000313" key="2">
    <source>
        <dbReference type="Proteomes" id="UP000015042"/>
    </source>
</evidence>
<dbReference type="KEGG" id="sbz:A464_109"/>
<gene>
    <name evidence="1" type="ORF">A464_109</name>
</gene>
<proteinExistence type="predicted"/>
<dbReference type="AlphaFoldDB" id="S5N4F4"/>
<accession>S5N4F4</accession>
<dbReference type="Proteomes" id="UP000015042">
    <property type="component" value="Chromosome"/>
</dbReference>
<organism evidence="1 2">
    <name type="scientific">Salmonella bongori N268-08</name>
    <dbReference type="NCBI Taxonomy" id="1197719"/>
    <lineage>
        <taxon>Bacteria</taxon>
        <taxon>Pseudomonadati</taxon>
        <taxon>Pseudomonadota</taxon>
        <taxon>Gammaproteobacteria</taxon>
        <taxon>Enterobacterales</taxon>
        <taxon>Enterobacteriaceae</taxon>
        <taxon>Salmonella</taxon>
    </lineage>
</organism>
<reference evidence="1 2" key="1">
    <citation type="submission" date="2013-07" db="EMBL/GenBank/DDBJ databases">
        <title>Genome sequence of Salmonella bongori N268-08 - a rare clinical isolate.</title>
        <authorList>
            <person name="Marti R."/>
            <person name="Hagens S."/>
            <person name="Loessner M.J."/>
            <person name="Klumpp J."/>
        </authorList>
    </citation>
    <scope>NUCLEOTIDE SEQUENCE [LARGE SCALE GENOMIC DNA]</scope>
    <source>
        <strain evidence="1 2">N268-08</strain>
    </source>
</reference>
<dbReference type="PATRIC" id="fig|1197719.3.peg.110"/>
<evidence type="ECO:0000313" key="1">
    <source>
        <dbReference type="EMBL" id="AGR57295.1"/>
    </source>
</evidence>
<name>S5N4F4_SALBN</name>
<protein>
    <submittedName>
        <fullName evidence="1">Uncharacterized protein</fullName>
    </submittedName>
</protein>
<dbReference type="HOGENOM" id="CLU_3172891_0_0_6"/>
<sequence>MLALAFYLSLSASLCFPNFNAIPFSYFICMVNHIFRNYFCFQPEKGS</sequence>
<dbReference type="EMBL" id="CP006608">
    <property type="protein sequence ID" value="AGR57295.1"/>
    <property type="molecule type" value="Genomic_DNA"/>
</dbReference>